<dbReference type="EMBL" id="CM046118">
    <property type="protein sequence ID" value="KAI8438371.1"/>
    <property type="molecule type" value="Genomic_DNA"/>
</dbReference>
<organism evidence="1 2">
    <name type="scientific">Choristoneura fumiferana</name>
    <name type="common">Spruce budworm moth</name>
    <name type="synonym">Archips fumiferana</name>
    <dbReference type="NCBI Taxonomy" id="7141"/>
    <lineage>
        <taxon>Eukaryota</taxon>
        <taxon>Metazoa</taxon>
        <taxon>Ecdysozoa</taxon>
        <taxon>Arthropoda</taxon>
        <taxon>Hexapoda</taxon>
        <taxon>Insecta</taxon>
        <taxon>Pterygota</taxon>
        <taxon>Neoptera</taxon>
        <taxon>Endopterygota</taxon>
        <taxon>Lepidoptera</taxon>
        <taxon>Glossata</taxon>
        <taxon>Ditrysia</taxon>
        <taxon>Tortricoidea</taxon>
        <taxon>Tortricidae</taxon>
        <taxon>Tortricinae</taxon>
        <taxon>Choristoneura</taxon>
    </lineage>
</organism>
<dbReference type="Proteomes" id="UP001064048">
    <property type="component" value="Chromosome 18"/>
</dbReference>
<protein>
    <submittedName>
        <fullName evidence="1">Uncharacterized protein</fullName>
    </submittedName>
</protein>
<accession>A0ACC0KP73</accession>
<reference evidence="1 2" key="1">
    <citation type="journal article" date="2022" name="Genome Biol. Evol.">
        <title>The Spruce Budworm Genome: Reconstructing the Evolutionary History of Antifreeze Proteins.</title>
        <authorList>
            <person name="Beliveau C."/>
            <person name="Gagne P."/>
            <person name="Picq S."/>
            <person name="Vernygora O."/>
            <person name="Keeling C.I."/>
            <person name="Pinkney K."/>
            <person name="Doucet D."/>
            <person name="Wen F."/>
            <person name="Johnston J.S."/>
            <person name="Maaroufi H."/>
            <person name="Boyle B."/>
            <person name="Laroche J."/>
            <person name="Dewar K."/>
            <person name="Juretic N."/>
            <person name="Blackburn G."/>
            <person name="Nisole A."/>
            <person name="Brunet B."/>
            <person name="Brandao M."/>
            <person name="Lumley L."/>
            <person name="Duan J."/>
            <person name="Quan G."/>
            <person name="Lucarotti C.J."/>
            <person name="Roe A.D."/>
            <person name="Sperling F.A.H."/>
            <person name="Levesque R.C."/>
            <person name="Cusson M."/>
        </authorList>
    </citation>
    <scope>NUCLEOTIDE SEQUENCE [LARGE SCALE GENOMIC DNA]</scope>
    <source>
        <strain evidence="1">Glfc:IPQL:Cfum</strain>
    </source>
</reference>
<sequence length="426" mass="47411">MGSNTSKVNTEVAVQAQKNDSEINSDPRSPTPEISRTPLQGKGGSKHNITKNVDLRKTFENGQTEEKFIHKNPILSAVIKNHLQSYDPRSPTQDFERTPIVIGENVEEIRNERNALRAQNVDNYGSPCLRNDEDADESIAFKEVNPDIVPKNLCNLTFNDSIKDVEEPLGSSTASSDSIKKDSSNESIDKPTKLLETNFDYDETFEKSLENVEQNNHDSKTTTKTNNDKSATNMTYIPKFKVLPEDPRSPSNEIERTPIVVAKIPEESTDDNVEDMSDDTLIQVLQNTNAELIQTMTKPQGQKSDEILIYEDEGSSLNDTPKKCRSVNSNGSRTPLSCMKNKADAVHSRSKSANTLYDPKTQHNGAKKVSHIPRLKSLSKQNTFVPTASSISLRNISKASGIIGDCENTPPHSHRDKWDKDTSIVL</sequence>
<name>A0ACC0KP73_CHOFU</name>
<evidence type="ECO:0000313" key="2">
    <source>
        <dbReference type="Proteomes" id="UP001064048"/>
    </source>
</evidence>
<gene>
    <name evidence="1" type="ORF">MSG28_010925</name>
</gene>
<comment type="caution">
    <text evidence="1">The sequence shown here is derived from an EMBL/GenBank/DDBJ whole genome shotgun (WGS) entry which is preliminary data.</text>
</comment>
<evidence type="ECO:0000313" key="1">
    <source>
        <dbReference type="EMBL" id="KAI8438371.1"/>
    </source>
</evidence>
<proteinExistence type="predicted"/>
<keyword evidence="2" id="KW-1185">Reference proteome</keyword>